<protein>
    <submittedName>
        <fullName evidence="1">Uncharacterized protein</fullName>
    </submittedName>
</protein>
<reference evidence="1 2" key="1">
    <citation type="journal article" date="2019" name="Commun. Biol.">
        <title>The bagworm genome reveals a unique fibroin gene that provides high tensile strength.</title>
        <authorList>
            <person name="Kono N."/>
            <person name="Nakamura H."/>
            <person name="Ohtoshi R."/>
            <person name="Tomita M."/>
            <person name="Numata K."/>
            <person name="Arakawa K."/>
        </authorList>
    </citation>
    <scope>NUCLEOTIDE SEQUENCE [LARGE SCALE GENOMIC DNA]</scope>
</reference>
<dbReference type="Proteomes" id="UP000299102">
    <property type="component" value="Unassembled WGS sequence"/>
</dbReference>
<comment type="caution">
    <text evidence="1">The sequence shown here is derived from an EMBL/GenBank/DDBJ whole genome shotgun (WGS) entry which is preliminary data.</text>
</comment>
<proteinExistence type="predicted"/>
<keyword evidence="2" id="KW-1185">Reference proteome</keyword>
<sequence length="131" mass="14021">MLALDITQLRLDVMRTTISAMSPPRLRAHAQCAMAASGARDDNATENCFDSKRLRRSHATAKLRLTTSSPDAVACCAGAPRPARTHRVVCGGASARLPPPAGALCYGYIGPKARYFEARSGKLIKVVNIKL</sequence>
<evidence type="ECO:0000313" key="1">
    <source>
        <dbReference type="EMBL" id="GBP42109.1"/>
    </source>
</evidence>
<evidence type="ECO:0000313" key="2">
    <source>
        <dbReference type="Proteomes" id="UP000299102"/>
    </source>
</evidence>
<dbReference type="AlphaFoldDB" id="A0A4C1VV79"/>
<accession>A0A4C1VV79</accession>
<name>A0A4C1VV79_EUMVA</name>
<dbReference type="EMBL" id="BGZK01000412">
    <property type="protein sequence ID" value="GBP42109.1"/>
    <property type="molecule type" value="Genomic_DNA"/>
</dbReference>
<gene>
    <name evidence="1" type="ORF">EVAR_21113_1</name>
</gene>
<organism evidence="1 2">
    <name type="scientific">Eumeta variegata</name>
    <name type="common">Bagworm moth</name>
    <name type="synonym">Eumeta japonica</name>
    <dbReference type="NCBI Taxonomy" id="151549"/>
    <lineage>
        <taxon>Eukaryota</taxon>
        <taxon>Metazoa</taxon>
        <taxon>Ecdysozoa</taxon>
        <taxon>Arthropoda</taxon>
        <taxon>Hexapoda</taxon>
        <taxon>Insecta</taxon>
        <taxon>Pterygota</taxon>
        <taxon>Neoptera</taxon>
        <taxon>Endopterygota</taxon>
        <taxon>Lepidoptera</taxon>
        <taxon>Glossata</taxon>
        <taxon>Ditrysia</taxon>
        <taxon>Tineoidea</taxon>
        <taxon>Psychidae</taxon>
        <taxon>Oiketicinae</taxon>
        <taxon>Eumeta</taxon>
    </lineage>
</organism>